<proteinExistence type="predicted"/>
<protein>
    <recommendedName>
        <fullName evidence="5">DUF998 domain-containing protein</fullName>
    </recommendedName>
</protein>
<keyword evidence="4" id="KW-1185">Reference proteome</keyword>
<comment type="caution">
    <text evidence="3">The sequence shown here is derived from an EMBL/GenBank/DDBJ whole genome shotgun (WGS) entry which is preliminary data.</text>
</comment>
<keyword evidence="2" id="KW-0812">Transmembrane</keyword>
<organism evidence="3 4">
    <name type="scientific">Pseudonocardia adelaidensis</name>
    <dbReference type="NCBI Taxonomy" id="648754"/>
    <lineage>
        <taxon>Bacteria</taxon>
        <taxon>Bacillati</taxon>
        <taxon>Actinomycetota</taxon>
        <taxon>Actinomycetes</taxon>
        <taxon>Pseudonocardiales</taxon>
        <taxon>Pseudonocardiaceae</taxon>
        <taxon>Pseudonocardia</taxon>
    </lineage>
</organism>
<name>A0ABP9NZN0_9PSEU</name>
<feature type="transmembrane region" description="Helical" evidence="2">
    <location>
        <begin position="100"/>
        <end position="122"/>
    </location>
</feature>
<dbReference type="Proteomes" id="UP001500804">
    <property type="component" value="Unassembled WGS sequence"/>
</dbReference>
<sequence>MSDFPTSTPTPPVAPPAPLTDGPAASRRAGIGRVLLVIVAAATVVLPVLLDGVVLAGAHMQNPAWLAHAKLHAAISFLAAVALGGGALVCLLARPVTDRFTMAMGGYLAGAFWIAVIAAGWWPGTSYYFAGDPVHAPGADAARVLGVPNNVATALLMIAAVIVGLLLVLGPGNRRGA</sequence>
<feature type="transmembrane region" description="Helical" evidence="2">
    <location>
        <begin position="34"/>
        <end position="59"/>
    </location>
</feature>
<reference evidence="4" key="1">
    <citation type="journal article" date="2019" name="Int. J. Syst. Evol. Microbiol.">
        <title>The Global Catalogue of Microorganisms (GCM) 10K type strain sequencing project: providing services to taxonomists for standard genome sequencing and annotation.</title>
        <authorList>
            <consortium name="The Broad Institute Genomics Platform"/>
            <consortium name="The Broad Institute Genome Sequencing Center for Infectious Disease"/>
            <person name="Wu L."/>
            <person name="Ma J."/>
        </authorList>
    </citation>
    <scope>NUCLEOTIDE SEQUENCE [LARGE SCALE GENOMIC DNA]</scope>
    <source>
        <strain evidence="4">JCM 18302</strain>
    </source>
</reference>
<gene>
    <name evidence="3" type="ORF">GCM10023320_70530</name>
</gene>
<evidence type="ECO:0000313" key="3">
    <source>
        <dbReference type="EMBL" id="GAA5137578.1"/>
    </source>
</evidence>
<keyword evidence="2" id="KW-0472">Membrane</keyword>
<feature type="transmembrane region" description="Helical" evidence="2">
    <location>
        <begin position="151"/>
        <end position="169"/>
    </location>
</feature>
<evidence type="ECO:0000313" key="4">
    <source>
        <dbReference type="Proteomes" id="UP001500804"/>
    </source>
</evidence>
<feature type="region of interest" description="Disordered" evidence="1">
    <location>
        <begin position="1"/>
        <end position="21"/>
    </location>
</feature>
<feature type="transmembrane region" description="Helical" evidence="2">
    <location>
        <begin position="71"/>
        <end position="93"/>
    </location>
</feature>
<evidence type="ECO:0008006" key="5">
    <source>
        <dbReference type="Google" id="ProtNLM"/>
    </source>
</evidence>
<feature type="compositionally biased region" description="Pro residues" evidence="1">
    <location>
        <begin position="8"/>
        <end position="18"/>
    </location>
</feature>
<dbReference type="EMBL" id="BAABJO010000037">
    <property type="protein sequence ID" value="GAA5137578.1"/>
    <property type="molecule type" value="Genomic_DNA"/>
</dbReference>
<evidence type="ECO:0000256" key="1">
    <source>
        <dbReference type="SAM" id="MobiDB-lite"/>
    </source>
</evidence>
<keyword evidence="2" id="KW-1133">Transmembrane helix</keyword>
<dbReference type="RefSeq" id="WP_345611234.1">
    <property type="nucleotide sequence ID" value="NZ_BAABJO010000037.1"/>
</dbReference>
<accession>A0ABP9NZN0</accession>
<evidence type="ECO:0000256" key="2">
    <source>
        <dbReference type="SAM" id="Phobius"/>
    </source>
</evidence>